<feature type="transmembrane region" description="Helical" evidence="1">
    <location>
        <begin position="194"/>
        <end position="216"/>
    </location>
</feature>
<accession>A0A6S6T607</accession>
<dbReference type="Pfam" id="PF07885">
    <property type="entry name" value="Ion_trans_2"/>
    <property type="match status" value="1"/>
</dbReference>
<evidence type="ECO:0000256" key="1">
    <source>
        <dbReference type="SAM" id="Phobius"/>
    </source>
</evidence>
<dbReference type="Gene3D" id="1.10.287.70">
    <property type="match status" value="1"/>
</dbReference>
<keyword evidence="1" id="KW-0812">Transmembrane</keyword>
<organism evidence="3">
    <name type="scientific">uncultured Aureispira sp</name>
    <dbReference type="NCBI Taxonomy" id="1331704"/>
    <lineage>
        <taxon>Bacteria</taxon>
        <taxon>Pseudomonadati</taxon>
        <taxon>Bacteroidota</taxon>
        <taxon>Saprospiria</taxon>
        <taxon>Saprospirales</taxon>
        <taxon>Saprospiraceae</taxon>
        <taxon>Aureispira</taxon>
        <taxon>environmental samples</taxon>
    </lineage>
</organism>
<proteinExistence type="predicted"/>
<keyword evidence="1" id="KW-0472">Membrane</keyword>
<reference evidence="3" key="1">
    <citation type="submission" date="2020-01" db="EMBL/GenBank/DDBJ databases">
        <authorList>
            <person name="Meier V. D."/>
            <person name="Meier V D."/>
        </authorList>
    </citation>
    <scope>NUCLEOTIDE SEQUENCE</scope>
    <source>
        <strain evidence="3">HLG_WM_MAG_10</strain>
    </source>
</reference>
<protein>
    <recommendedName>
        <fullName evidence="2">Potassium channel domain-containing protein</fullName>
    </recommendedName>
</protein>
<dbReference type="InterPro" id="IPR013099">
    <property type="entry name" value="K_chnl_dom"/>
</dbReference>
<evidence type="ECO:0000259" key="2">
    <source>
        <dbReference type="Pfam" id="PF07885"/>
    </source>
</evidence>
<dbReference type="SUPFAM" id="SSF81324">
    <property type="entry name" value="Voltage-gated potassium channels"/>
    <property type="match status" value="1"/>
</dbReference>
<feature type="transmembrane region" description="Helical" evidence="1">
    <location>
        <begin position="41"/>
        <end position="58"/>
    </location>
</feature>
<feature type="transmembrane region" description="Helical" evidence="1">
    <location>
        <begin position="16"/>
        <end position="35"/>
    </location>
</feature>
<dbReference type="PRINTS" id="PR00169">
    <property type="entry name" value="KCHANNEL"/>
</dbReference>
<dbReference type="AlphaFoldDB" id="A0A6S6T607"/>
<feature type="domain" description="Potassium channel" evidence="2">
    <location>
        <begin position="166"/>
        <end position="211"/>
    </location>
</feature>
<feature type="transmembrane region" description="Helical" evidence="1">
    <location>
        <begin position="122"/>
        <end position="141"/>
    </location>
</feature>
<feature type="transmembrane region" description="Helical" evidence="1">
    <location>
        <begin position="65"/>
        <end position="84"/>
    </location>
</feature>
<feature type="transmembrane region" description="Helical" evidence="1">
    <location>
        <begin position="90"/>
        <end position="110"/>
    </location>
</feature>
<evidence type="ECO:0000313" key="3">
    <source>
        <dbReference type="EMBL" id="CAA6818711.1"/>
    </source>
</evidence>
<dbReference type="EMBL" id="CACVAQ010000268">
    <property type="protein sequence ID" value="CAA6818711.1"/>
    <property type="molecule type" value="Genomic_DNA"/>
</dbReference>
<name>A0A6S6T607_9BACT</name>
<gene>
    <name evidence="3" type="ORF">HELGO_WM43867</name>
</gene>
<sequence>MFNASKKIQIRINNDFLWLLIALSLFVFIPSFIPSGGVKDVTIYFTLLFVLSCSLISIGLSKAHLWTGLTLAMLVLITTIFPFSDSNMPAFLVQIGSLIFFFSYVTLIVLRRIAFAKRVSLNILYGSIAGYLLMGLLGGFWCRLIEHLYPGSFLMPLNWKAEIDTLTYYSFVTMSSLGYGDIGPGTAPGRATSIFIAIAGQMYLTINIALLVGSYTRNRQEA</sequence>
<keyword evidence="1" id="KW-1133">Transmembrane helix</keyword>